<comment type="similarity">
    <text evidence="2">Belongs to the 2H phosphoesterase superfamily. ThpR family.</text>
</comment>
<feature type="active site" description="Proton acceptor" evidence="2">
    <location>
        <position position="126"/>
    </location>
</feature>
<dbReference type="InterPro" id="IPR009097">
    <property type="entry name" value="Cyclic_Pdiesterase"/>
</dbReference>
<name>A0ABT3U3K2_9ACTN</name>
<dbReference type="SUPFAM" id="SSF55144">
    <property type="entry name" value="LigT-like"/>
    <property type="match status" value="1"/>
</dbReference>
<feature type="region of interest" description="Disordered" evidence="3">
    <location>
        <begin position="167"/>
        <end position="189"/>
    </location>
</feature>
<dbReference type="NCBIfam" id="TIGR02258">
    <property type="entry name" value="2_5_ligase"/>
    <property type="match status" value="1"/>
</dbReference>
<dbReference type="EC" id="3.1.4.58" evidence="2"/>
<dbReference type="EMBL" id="JAPHNL010000316">
    <property type="protein sequence ID" value="MCX3063615.1"/>
    <property type="molecule type" value="Genomic_DNA"/>
</dbReference>
<evidence type="ECO:0000256" key="1">
    <source>
        <dbReference type="ARBA" id="ARBA00022801"/>
    </source>
</evidence>
<dbReference type="Pfam" id="PF13563">
    <property type="entry name" value="2_5_RNA_ligase2"/>
    <property type="match status" value="1"/>
</dbReference>
<dbReference type="Gene3D" id="3.90.1140.10">
    <property type="entry name" value="Cyclic phosphodiesterase"/>
    <property type="match status" value="1"/>
</dbReference>
<dbReference type="InterPro" id="IPR004175">
    <property type="entry name" value="RNA_CPDase"/>
</dbReference>
<dbReference type="PANTHER" id="PTHR35561:SF1">
    <property type="entry name" value="RNA 2',3'-CYCLIC PHOSPHODIESTERASE"/>
    <property type="match status" value="1"/>
</dbReference>
<evidence type="ECO:0000313" key="5">
    <source>
        <dbReference type="Proteomes" id="UP001163064"/>
    </source>
</evidence>
<comment type="function">
    <text evidence="2">Hydrolyzes RNA 2',3'-cyclic phosphodiester to an RNA 2'-phosphomonoester.</text>
</comment>
<organism evidence="4 5">
    <name type="scientific">Streptomyces beihaiensis</name>
    <dbReference type="NCBI Taxonomy" id="2984495"/>
    <lineage>
        <taxon>Bacteria</taxon>
        <taxon>Bacillati</taxon>
        <taxon>Actinomycetota</taxon>
        <taxon>Actinomycetes</taxon>
        <taxon>Kitasatosporales</taxon>
        <taxon>Streptomycetaceae</taxon>
        <taxon>Streptomyces</taxon>
    </lineage>
</organism>
<proteinExistence type="inferred from homology"/>
<dbReference type="Proteomes" id="UP001163064">
    <property type="component" value="Unassembled WGS sequence"/>
</dbReference>
<protein>
    <recommendedName>
        <fullName evidence="2">RNA 2',3'-cyclic phosphodiesterase</fullName>
        <shortName evidence="2">RNA 2',3'-CPDase</shortName>
        <ecNumber evidence="2">3.1.4.58</ecNumber>
    </recommendedName>
</protein>
<sequence length="189" mass="20060">MRLFAAVLPPEAALAELARAVEALPAHPGLRWTGPDGRHLTVAFYGDVPQESLPELAARLARAAGHTAPFDLALRGGGRFGGRTLWAGVAGDAAVLRRLAARAQAAARKAGLDTAAHTGHRRYHPHVTLARGRTELDLGPYVTALDGFAGTAWTVRELVLVRSELPRSGVPGEQPRYETSAAWPLSGTR</sequence>
<accession>A0ABT3U3K2</accession>
<feature type="active site" description="Proton donor" evidence="2">
    <location>
        <position position="39"/>
    </location>
</feature>
<comment type="catalytic activity">
    <reaction evidence="2">
        <text>a 3'-end 2',3'-cyclophospho-ribonucleotide-RNA + H2O = a 3'-end 2'-phospho-ribonucleotide-RNA + H(+)</text>
        <dbReference type="Rhea" id="RHEA:11828"/>
        <dbReference type="Rhea" id="RHEA-COMP:10464"/>
        <dbReference type="Rhea" id="RHEA-COMP:17353"/>
        <dbReference type="ChEBI" id="CHEBI:15377"/>
        <dbReference type="ChEBI" id="CHEBI:15378"/>
        <dbReference type="ChEBI" id="CHEBI:83064"/>
        <dbReference type="ChEBI" id="CHEBI:173113"/>
        <dbReference type="EC" id="3.1.4.58"/>
    </reaction>
</comment>
<comment type="caution">
    <text evidence="4">The sequence shown here is derived from an EMBL/GenBank/DDBJ whole genome shotgun (WGS) entry which is preliminary data.</text>
</comment>
<feature type="short sequence motif" description="HXTX 1" evidence="2">
    <location>
        <begin position="39"/>
        <end position="42"/>
    </location>
</feature>
<evidence type="ECO:0000256" key="2">
    <source>
        <dbReference type="HAMAP-Rule" id="MF_01940"/>
    </source>
</evidence>
<keyword evidence="5" id="KW-1185">Reference proteome</keyword>
<dbReference type="RefSeq" id="WP_266604725.1">
    <property type="nucleotide sequence ID" value="NZ_JAPHNL010000316.1"/>
</dbReference>
<dbReference type="PANTHER" id="PTHR35561">
    <property type="entry name" value="RNA 2',3'-CYCLIC PHOSPHODIESTERASE"/>
    <property type="match status" value="1"/>
</dbReference>
<keyword evidence="1 2" id="KW-0378">Hydrolase</keyword>
<reference evidence="4" key="1">
    <citation type="submission" date="2022-10" db="EMBL/GenBank/DDBJ databases">
        <title>Streptomyces beihaiensis sp. nov., a chitin degrading actinobacterium, isolated from shrimp pond soil.</title>
        <authorList>
            <person name="Xie J."/>
            <person name="Shen N."/>
        </authorList>
    </citation>
    <scope>NUCLEOTIDE SEQUENCE</scope>
    <source>
        <strain evidence="4">GXMU-J5</strain>
    </source>
</reference>
<dbReference type="HAMAP" id="MF_01940">
    <property type="entry name" value="RNA_CPDase"/>
    <property type="match status" value="1"/>
</dbReference>
<feature type="short sequence motif" description="HXTX 2" evidence="2">
    <location>
        <begin position="126"/>
        <end position="129"/>
    </location>
</feature>
<evidence type="ECO:0000256" key="3">
    <source>
        <dbReference type="SAM" id="MobiDB-lite"/>
    </source>
</evidence>
<evidence type="ECO:0000313" key="4">
    <source>
        <dbReference type="EMBL" id="MCX3063615.1"/>
    </source>
</evidence>
<gene>
    <name evidence="4" type="primary">thpR</name>
    <name evidence="4" type="ORF">OFY01_28405</name>
</gene>